<dbReference type="SUPFAM" id="SSF53067">
    <property type="entry name" value="Actin-like ATPase domain"/>
    <property type="match status" value="1"/>
</dbReference>
<dbReference type="Pfam" id="PF13941">
    <property type="entry name" value="MutL"/>
    <property type="match status" value="1"/>
</dbReference>
<gene>
    <name evidence="1" type="ORF">ACFQ1S_15550</name>
</gene>
<sequence>MLIACVDVGSTWTKGALVTAAGDLLATAQHRTTPPEVLDGVAEVQAALTGRVELRRPAYRGV</sequence>
<evidence type="ECO:0000313" key="1">
    <source>
        <dbReference type="EMBL" id="MFD1046861.1"/>
    </source>
</evidence>
<protein>
    <submittedName>
        <fullName evidence="1">Glutamate mutase L</fullName>
    </submittedName>
</protein>
<dbReference type="InterPro" id="IPR006230">
    <property type="entry name" value="MutL"/>
</dbReference>
<dbReference type="Proteomes" id="UP001597045">
    <property type="component" value="Unassembled WGS sequence"/>
</dbReference>
<dbReference type="Gene3D" id="3.30.420.40">
    <property type="match status" value="1"/>
</dbReference>
<accession>A0ABW3M804</accession>
<keyword evidence="2" id="KW-1185">Reference proteome</keyword>
<dbReference type="InterPro" id="IPR043129">
    <property type="entry name" value="ATPase_NBD"/>
</dbReference>
<reference evidence="2" key="1">
    <citation type="journal article" date="2019" name="Int. J. Syst. Evol. Microbiol.">
        <title>The Global Catalogue of Microorganisms (GCM) 10K type strain sequencing project: providing services to taxonomists for standard genome sequencing and annotation.</title>
        <authorList>
            <consortium name="The Broad Institute Genomics Platform"/>
            <consortium name="The Broad Institute Genome Sequencing Center for Infectious Disease"/>
            <person name="Wu L."/>
            <person name="Ma J."/>
        </authorList>
    </citation>
    <scope>NUCLEOTIDE SEQUENCE [LARGE SCALE GENOMIC DNA]</scope>
    <source>
        <strain evidence="2">JCM 31486</strain>
    </source>
</reference>
<evidence type="ECO:0000313" key="2">
    <source>
        <dbReference type="Proteomes" id="UP001597045"/>
    </source>
</evidence>
<dbReference type="EMBL" id="JBHTIS010000820">
    <property type="protein sequence ID" value="MFD1046861.1"/>
    <property type="molecule type" value="Genomic_DNA"/>
</dbReference>
<organism evidence="1 2">
    <name type="scientific">Kibdelosporangium lantanae</name>
    <dbReference type="NCBI Taxonomy" id="1497396"/>
    <lineage>
        <taxon>Bacteria</taxon>
        <taxon>Bacillati</taxon>
        <taxon>Actinomycetota</taxon>
        <taxon>Actinomycetes</taxon>
        <taxon>Pseudonocardiales</taxon>
        <taxon>Pseudonocardiaceae</taxon>
        <taxon>Kibdelosporangium</taxon>
    </lineage>
</organism>
<comment type="caution">
    <text evidence="1">The sequence shown here is derived from an EMBL/GenBank/DDBJ whole genome shotgun (WGS) entry which is preliminary data.</text>
</comment>
<proteinExistence type="predicted"/>
<feature type="non-terminal residue" evidence="1">
    <location>
        <position position="62"/>
    </location>
</feature>
<name>A0ABW3M804_9PSEU</name>